<comment type="caution">
    <text evidence="1">The sequence shown here is derived from an EMBL/GenBank/DDBJ whole genome shotgun (WGS) entry which is preliminary data.</text>
</comment>
<dbReference type="AlphaFoldDB" id="A0A3E0AB18"/>
<protein>
    <submittedName>
        <fullName evidence="1">Uncharacterized protein</fullName>
    </submittedName>
</protein>
<accession>A0A3E0AB18</accession>
<reference evidence="1 2" key="1">
    <citation type="submission" date="2018-08" db="EMBL/GenBank/DDBJ databases">
        <title>Genomic Encyclopedia of Type Strains, Phase IV (KMG-IV): sequencing the most valuable type-strain genomes for metagenomic binning, comparative biology and taxonomic classification.</title>
        <authorList>
            <person name="Goeker M."/>
        </authorList>
    </citation>
    <scope>NUCLEOTIDE SEQUENCE [LARGE SCALE GENOMIC DNA]</scope>
    <source>
        <strain evidence="1 2">DSM 23923</strain>
    </source>
</reference>
<name>A0A3E0AB18_9CHLR</name>
<proteinExistence type="predicted"/>
<evidence type="ECO:0000313" key="1">
    <source>
        <dbReference type="EMBL" id="REG08656.1"/>
    </source>
</evidence>
<dbReference type="Proteomes" id="UP000256388">
    <property type="component" value="Unassembled WGS sequence"/>
</dbReference>
<gene>
    <name evidence="1" type="ORF">DFR64_2028</name>
</gene>
<evidence type="ECO:0000313" key="2">
    <source>
        <dbReference type="Proteomes" id="UP000256388"/>
    </source>
</evidence>
<sequence>MPELSLRGVFHAKQETQRSNLSSLLARTAKFSVRNWYLGRDPSSERMLRDRSPPYAAPRFALGKRAGQALPQDDNSNFLLLRKYSAR</sequence>
<keyword evidence="2" id="KW-1185">Reference proteome</keyword>
<dbReference type="EMBL" id="QUMS01000002">
    <property type="protein sequence ID" value="REG08656.1"/>
    <property type="molecule type" value="Genomic_DNA"/>
</dbReference>
<organism evidence="1 2">
    <name type="scientific">Pelolinea submarina</name>
    <dbReference type="NCBI Taxonomy" id="913107"/>
    <lineage>
        <taxon>Bacteria</taxon>
        <taxon>Bacillati</taxon>
        <taxon>Chloroflexota</taxon>
        <taxon>Anaerolineae</taxon>
        <taxon>Anaerolineales</taxon>
        <taxon>Anaerolineaceae</taxon>
        <taxon>Pelolinea</taxon>
    </lineage>
</organism>